<reference evidence="7" key="2">
    <citation type="submission" date="2021-04" db="EMBL/GenBank/DDBJ databases">
        <authorList>
            <person name="Gilroy R."/>
        </authorList>
    </citation>
    <scope>NUCLEOTIDE SEQUENCE</scope>
    <source>
        <strain evidence="7">ChiHjej12B11-9195</strain>
    </source>
</reference>
<feature type="domain" description="Tyr recombinase" evidence="5">
    <location>
        <begin position="168"/>
        <end position="360"/>
    </location>
</feature>
<dbReference type="AlphaFoldDB" id="A0A9D1ZSP6"/>
<dbReference type="InterPro" id="IPR011010">
    <property type="entry name" value="DNA_brk_join_enz"/>
</dbReference>
<dbReference type="InterPro" id="IPR002104">
    <property type="entry name" value="Integrase_catalytic"/>
</dbReference>
<sequence>MASIRKRVKKDGTATWAVIWRDPDTGKQTSRSLISQADAKTLRDFLDANGQSFALAAQAAARMRSSAPPLREVLERHITMSTNASEGTRKKYRRLAEQHIYPELGGYPVDAVSTEDVARWFSALPVAAKTKKNIHALLSAAFKRSVAEGVISKNPAVGLRAPREEVEFQPVFLTEGQMMMIYSALPERWRLFVELLENSGLRYGEASALRWQDLIFEENRCTISVTRAWRRGESGEVIGPPKTKKSIRRVALPVWLSKKLLEARGEARPSDLVFAKPNGSHIPNGHFHQRVWIPLMEKLEGELGVRPRIHDLRHTHASRLISKGVALPVIQARLGHESITTTVNTYGHLTSDADARAAALLD</sequence>
<dbReference type="PANTHER" id="PTHR30349">
    <property type="entry name" value="PHAGE INTEGRASE-RELATED"/>
    <property type="match status" value="1"/>
</dbReference>
<evidence type="ECO:0000256" key="4">
    <source>
        <dbReference type="PROSITE-ProRule" id="PRU01248"/>
    </source>
</evidence>
<dbReference type="InterPro" id="IPR010998">
    <property type="entry name" value="Integrase_recombinase_N"/>
</dbReference>
<dbReference type="InterPro" id="IPR013762">
    <property type="entry name" value="Integrase-like_cat_sf"/>
</dbReference>
<dbReference type="Gene3D" id="1.10.150.130">
    <property type="match status" value="1"/>
</dbReference>
<proteinExistence type="inferred from homology"/>
<dbReference type="InterPro" id="IPR050090">
    <property type="entry name" value="Tyrosine_recombinase_XerCD"/>
</dbReference>
<dbReference type="GO" id="GO:0006310">
    <property type="term" value="P:DNA recombination"/>
    <property type="evidence" value="ECO:0007669"/>
    <property type="project" value="UniProtKB-KW"/>
</dbReference>
<dbReference type="SUPFAM" id="SSF56349">
    <property type="entry name" value="DNA breaking-rejoining enzymes"/>
    <property type="match status" value="1"/>
</dbReference>
<evidence type="ECO:0000256" key="3">
    <source>
        <dbReference type="ARBA" id="ARBA00023172"/>
    </source>
</evidence>
<dbReference type="PANTHER" id="PTHR30349:SF64">
    <property type="entry name" value="PROPHAGE INTEGRASE INTD-RELATED"/>
    <property type="match status" value="1"/>
</dbReference>
<dbReference type="GO" id="GO:0003677">
    <property type="term" value="F:DNA binding"/>
    <property type="evidence" value="ECO:0007669"/>
    <property type="project" value="UniProtKB-UniRule"/>
</dbReference>
<protein>
    <submittedName>
        <fullName evidence="7">Site-specific integrase</fullName>
    </submittedName>
</protein>
<dbReference type="Gene3D" id="1.10.443.10">
    <property type="entry name" value="Intergrase catalytic core"/>
    <property type="match status" value="1"/>
</dbReference>
<accession>A0A9D1ZSP6</accession>
<evidence type="ECO:0000256" key="2">
    <source>
        <dbReference type="ARBA" id="ARBA00023125"/>
    </source>
</evidence>
<dbReference type="EMBL" id="DXCN01000055">
    <property type="protein sequence ID" value="HIY95457.1"/>
    <property type="molecule type" value="Genomic_DNA"/>
</dbReference>
<keyword evidence="2 4" id="KW-0238">DNA-binding</keyword>
<dbReference type="Proteomes" id="UP000824134">
    <property type="component" value="Unassembled WGS sequence"/>
</dbReference>
<organism evidence="7 8">
    <name type="scientific">Candidatus Rothia avicola</name>
    <dbReference type="NCBI Taxonomy" id="2840478"/>
    <lineage>
        <taxon>Bacteria</taxon>
        <taxon>Bacillati</taxon>
        <taxon>Actinomycetota</taxon>
        <taxon>Actinomycetes</taxon>
        <taxon>Micrococcales</taxon>
        <taxon>Micrococcaceae</taxon>
        <taxon>Rothia</taxon>
    </lineage>
</organism>
<reference evidence="7" key="1">
    <citation type="journal article" date="2021" name="PeerJ">
        <title>Extensive microbial diversity within the chicken gut microbiome revealed by metagenomics and culture.</title>
        <authorList>
            <person name="Gilroy R."/>
            <person name="Ravi A."/>
            <person name="Getino M."/>
            <person name="Pursley I."/>
            <person name="Horton D.L."/>
            <person name="Alikhan N.F."/>
            <person name="Baker D."/>
            <person name="Gharbi K."/>
            <person name="Hall N."/>
            <person name="Watson M."/>
            <person name="Adriaenssens E.M."/>
            <person name="Foster-Nyarko E."/>
            <person name="Jarju S."/>
            <person name="Secka A."/>
            <person name="Antonio M."/>
            <person name="Oren A."/>
            <person name="Chaudhuri R.R."/>
            <person name="La Ragione R."/>
            <person name="Hildebrand F."/>
            <person name="Pallen M.J."/>
        </authorList>
    </citation>
    <scope>NUCLEOTIDE SEQUENCE</scope>
    <source>
        <strain evidence="7">ChiHjej12B11-9195</strain>
    </source>
</reference>
<evidence type="ECO:0000259" key="5">
    <source>
        <dbReference type="PROSITE" id="PS51898"/>
    </source>
</evidence>
<dbReference type="PROSITE" id="PS51900">
    <property type="entry name" value="CB"/>
    <property type="match status" value="1"/>
</dbReference>
<evidence type="ECO:0000256" key="1">
    <source>
        <dbReference type="ARBA" id="ARBA00008857"/>
    </source>
</evidence>
<evidence type="ECO:0000259" key="6">
    <source>
        <dbReference type="PROSITE" id="PS51900"/>
    </source>
</evidence>
<gene>
    <name evidence="7" type="ORF">H9821_07335</name>
</gene>
<dbReference type="PROSITE" id="PS51898">
    <property type="entry name" value="TYR_RECOMBINASE"/>
    <property type="match status" value="1"/>
</dbReference>
<keyword evidence="3" id="KW-0233">DNA recombination</keyword>
<comment type="caution">
    <text evidence="7">The sequence shown here is derived from an EMBL/GenBank/DDBJ whole genome shotgun (WGS) entry which is preliminary data.</text>
</comment>
<dbReference type="GO" id="GO:0015074">
    <property type="term" value="P:DNA integration"/>
    <property type="evidence" value="ECO:0007669"/>
    <property type="project" value="InterPro"/>
</dbReference>
<dbReference type="CDD" id="cd01189">
    <property type="entry name" value="INT_ICEBs1_C_like"/>
    <property type="match status" value="1"/>
</dbReference>
<comment type="similarity">
    <text evidence="1">Belongs to the 'phage' integrase family.</text>
</comment>
<feature type="domain" description="Core-binding (CB)" evidence="6">
    <location>
        <begin position="68"/>
        <end position="146"/>
    </location>
</feature>
<evidence type="ECO:0000313" key="7">
    <source>
        <dbReference type="EMBL" id="HIY95457.1"/>
    </source>
</evidence>
<evidence type="ECO:0000313" key="8">
    <source>
        <dbReference type="Proteomes" id="UP000824134"/>
    </source>
</evidence>
<dbReference type="InterPro" id="IPR044068">
    <property type="entry name" value="CB"/>
</dbReference>
<name>A0A9D1ZSP6_9MICC</name>
<dbReference type="Pfam" id="PF00589">
    <property type="entry name" value="Phage_integrase"/>
    <property type="match status" value="1"/>
</dbReference>